<accession>A0A7M3T5H9</accession>
<keyword evidence="1" id="KW-0732">Signal</keyword>
<dbReference type="Pfam" id="PF16868">
    <property type="entry name" value="NMT1_3"/>
    <property type="match status" value="1"/>
</dbReference>
<dbReference type="KEGG" id="hdh:G5B40_18520"/>
<gene>
    <name evidence="2" type="ORF">G5B40_18520</name>
</gene>
<dbReference type="EMBL" id="CP049056">
    <property type="protein sequence ID" value="QIE57260.1"/>
    <property type="molecule type" value="Genomic_DNA"/>
</dbReference>
<dbReference type="RefSeq" id="WP_165101845.1">
    <property type="nucleotide sequence ID" value="NZ_CP049056.1"/>
</dbReference>
<organism evidence="2 3">
    <name type="scientific">Pikeienuella piscinae</name>
    <dbReference type="NCBI Taxonomy" id="2748098"/>
    <lineage>
        <taxon>Bacteria</taxon>
        <taxon>Pseudomonadati</taxon>
        <taxon>Pseudomonadota</taxon>
        <taxon>Alphaproteobacteria</taxon>
        <taxon>Rhodobacterales</taxon>
        <taxon>Paracoccaceae</taxon>
        <taxon>Pikeienuella</taxon>
    </lineage>
</organism>
<dbReference type="SUPFAM" id="SSF53850">
    <property type="entry name" value="Periplasmic binding protein-like II"/>
    <property type="match status" value="1"/>
</dbReference>
<evidence type="ECO:0000313" key="2">
    <source>
        <dbReference type="EMBL" id="QIE57260.1"/>
    </source>
</evidence>
<evidence type="ECO:0000313" key="3">
    <source>
        <dbReference type="Proteomes" id="UP000503336"/>
    </source>
</evidence>
<dbReference type="InterPro" id="IPR011852">
    <property type="entry name" value="TRAP_TAXI"/>
</dbReference>
<dbReference type="PANTHER" id="PTHR42941">
    <property type="entry name" value="SLL1037 PROTEIN"/>
    <property type="match status" value="1"/>
</dbReference>
<dbReference type="Proteomes" id="UP000503336">
    <property type="component" value="Chromosome"/>
</dbReference>
<protein>
    <submittedName>
        <fullName evidence="2">TAXI family TRAP transporter solute-binding subunit</fullName>
    </submittedName>
</protein>
<feature type="chain" id="PRO_5029511739" evidence="1">
    <location>
        <begin position="22"/>
        <end position="315"/>
    </location>
</feature>
<dbReference type="PANTHER" id="PTHR42941:SF1">
    <property type="entry name" value="SLL1037 PROTEIN"/>
    <property type="match status" value="1"/>
</dbReference>
<sequence length="315" mass="33675">MRYTGLIAAALAAVLSAGPVAAEVAALGSTQKGGTSQVGRSLAAAISEASDLQMRPQELANTADYIPLVNAGEMEFGISNIVQLGYAVSGTGMSEGRPNPNLRMVATLMPFRNAYVVRRDSGIETIADLEGKRVPVFAERALGDYVTRGYFANAGLGLDGVEGVAVPNFPRMWAAFAEGSVDVAIVVVGAGNSREYDASFGIRYLSFEDSPEAVARMNEYMPQSYLAEVGPDAKIPGIDEPTNVNVFDYTLFAGKDVSDDMVYAATKALWEKQADLVAQGPVWSGFARERMGKDLGVEYHPGAIRFYKEMGVWAE</sequence>
<feature type="signal peptide" evidence="1">
    <location>
        <begin position="1"/>
        <end position="21"/>
    </location>
</feature>
<evidence type="ECO:0000256" key="1">
    <source>
        <dbReference type="SAM" id="SignalP"/>
    </source>
</evidence>
<name>A0A7M3T5H9_9RHOB</name>
<keyword evidence="3" id="KW-1185">Reference proteome</keyword>
<reference evidence="2 3" key="1">
    <citation type="submission" date="2020-02" db="EMBL/GenBank/DDBJ databases">
        <title>complete genome sequence of Rhodobacteraceae bacterium.</title>
        <authorList>
            <person name="Park J."/>
            <person name="Kim Y.-S."/>
            <person name="Kim K.-H."/>
        </authorList>
    </citation>
    <scope>NUCLEOTIDE SEQUENCE [LARGE SCALE GENOMIC DNA]</scope>
    <source>
        <strain evidence="2 3">RR4-56</strain>
    </source>
</reference>
<dbReference type="NCBIfam" id="TIGR02122">
    <property type="entry name" value="TRAP_TAXI"/>
    <property type="match status" value="1"/>
</dbReference>
<dbReference type="Gene3D" id="3.40.190.10">
    <property type="entry name" value="Periplasmic binding protein-like II"/>
    <property type="match status" value="2"/>
</dbReference>
<proteinExistence type="predicted"/>
<dbReference type="AlphaFoldDB" id="A0A7M3T5H9"/>